<evidence type="ECO:0000256" key="2">
    <source>
        <dbReference type="ARBA" id="ARBA00006739"/>
    </source>
</evidence>
<dbReference type="PANTHER" id="PTHR43179:SF12">
    <property type="entry name" value="GALACTOFURANOSYLTRANSFERASE GLFT2"/>
    <property type="match status" value="1"/>
</dbReference>
<dbReference type="InterPro" id="IPR001173">
    <property type="entry name" value="Glyco_trans_2-like"/>
</dbReference>
<accession>A0A2U1TEY2</accession>
<dbReference type="CDD" id="cd04185">
    <property type="entry name" value="GT_2_like_b"/>
    <property type="match status" value="1"/>
</dbReference>
<dbReference type="Pfam" id="PF00535">
    <property type="entry name" value="Glycos_transf_2"/>
    <property type="match status" value="1"/>
</dbReference>
<protein>
    <submittedName>
        <fullName evidence="6">Glycosyl transferase</fullName>
    </submittedName>
</protein>
<evidence type="ECO:0000256" key="3">
    <source>
        <dbReference type="ARBA" id="ARBA00022676"/>
    </source>
</evidence>
<dbReference type="SUPFAM" id="SSF53448">
    <property type="entry name" value="Nucleotide-diphospho-sugar transferases"/>
    <property type="match status" value="1"/>
</dbReference>
<dbReference type="RefSeq" id="WP_108962721.1">
    <property type="nucleotide sequence ID" value="NZ_QEFB01000005.1"/>
</dbReference>
<dbReference type="EMBL" id="QEFB01000005">
    <property type="protein sequence ID" value="PWC07441.1"/>
    <property type="molecule type" value="Genomic_DNA"/>
</dbReference>
<keyword evidence="7" id="KW-1185">Reference proteome</keyword>
<comment type="pathway">
    <text evidence="1">Cell wall biogenesis; cell wall polysaccharide biosynthesis.</text>
</comment>
<name>A0A2U1TEY2_9MICO</name>
<gene>
    <name evidence="6" type="ORF">DF223_07455</name>
</gene>
<dbReference type="Proteomes" id="UP000244962">
    <property type="component" value="Unassembled WGS sequence"/>
</dbReference>
<dbReference type="PANTHER" id="PTHR43179">
    <property type="entry name" value="RHAMNOSYLTRANSFERASE WBBL"/>
    <property type="match status" value="1"/>
</dbReference>
<organism evidence="6 7">
    <name type="scientific">Mycetocola zhujimingii</name>
    <dbReference type="NCBI Taxonomy" id="2079792"/>
    <lineage>
        <taxon>Bacteria</taxon>
        <taxon>Bacillati</taxon>
        <taxon>Actinomycetota</taxon>
        <taxon>Actinomycetes</taxon>
        <taxon>Micrococcales</taxon>
        <taxon>Microbacteriaceae</taxon>
        <taxon>Mycetocola</taxon>
    </lineage>
</organism>
<proteinExistence type="inferred from homology"/>
<dbReference type="GO" id="GO:0016757">
    <property type="term" value="F:glycosyltransferase activity"/>
    <property type="evidence" value="ECO:0007669"/>
    <property type="project" value="UniProtKB-KW"/>
</dbReference>
<keyword evidence="3" id="KW-0328">Glycosyltransferase</keyword>
<sequence>MKRRGTEGVVEDPRVVAVVVAYNRRQLLSEVLTALQSQTRPVDDIVVVDNASTDGSADVARSSAPGATLIRLTRNTGGAGGFAVGMAAALQRHEPDWIWVMDDDTVPTESALAEMVNAIDRYPGPDLVAVGSRVVWTDGSDHPMNTPRPNPFAKSEEKEFAAVVQAQPVRSLSFVSSMYRADVVRRLGLPIVDYFLWNDDFEFSSRILREGRGLSVPSSVVVHKTKALASTDVDPGPRFRLEVRNKVWLFRASAALRPGEKLVYAGASVRRWIVTFLRSADRATLRDGLVTGLREGFSARPRPNSAALREAGVPDDVLAAVDGRAA</sequence>
<dbReference type="InterPro" id="IPR029044">
    <property type="entry name" value="Nucleotide-diphossugar_trans"/>
</dbReference>
<keyword evidence="4 6" id="KW-0808">Transferase</keyword>
<evidence type="ECO:0000259" key="5">
    <source>
        <dbReference type="Pfam" id="PF00535"/>
    </source>
</evidence>
<evidence type="ECO:0000256" key="1">
    <source>
        <dbReference type="ARBA" id="ARBA00004776"/>
    </source>
</evidence>
<evidence type="ECO:0000313" key="6">
    <source>
        <dbReference type="EMBL" id="PWC07441.1"/>
    </source>
</evidence>
<comment type="similarity">
    <text evidence="2">Belongs to the glycosyltransferase 2 family.</text>
</comment>
<feature type="domain" description="Glycosyltransferase 2-like" evidence="5">
    <location>
        <begin position="18"/>
        <end position="186"/>
    </location>
</feature>
<comment type="caution">
    <text evidence="6">The sequence shown here is derived from an EMBL/GenBank/DDBJ whole genome shotgun (WGS) entry which is preliminary data.</text>
</comment>
<evidence type="ECO:0000313" key="7">
    <source>
        <dbReference type="Proteomes" id="UP000244962"/>
    </source>
</evidence>
<dbReference type="Gene3D" id="3.90.550.10">
    <property type="entry name" value="Spore Coat Polysaccharide Biosynthesis Protein SpsA, Chain A"/>
    <property type="match status" value="1"/>
</dbReference>
<dbReference type="AlphaFoldDB" id="A0A2U1TEY2"/>
<reference evidence="7" key="1">
    <citation type="submission" date="2018-04" db="EMBL/GenBank/DDBJ databases">
        <authorList>
            <person name="Liu S."/>
            <person name="Wang Z."/>
            <person name="Li J."/>
        </authorList>
    </citation>
    <scope>NUCLEOTIDE SEQUENCE [LARGE SCALE GENOMIC DNA]</scope>
    <source>
        <strain evidence="7">622</strain>
    </source>
</reference>
<evidence type="ECO:0000256" key="4">
    <source>
        <dbReference type="ARBA" id="ARBA00022679"/>
    </source>
</evidence>